<reference evidence="3 4" key="1">
    <citation type="submission" date="2018-05" db="EMBL/GenBank/DDBJ databases">
        <title>Micromonosporas from Atacama Desert.</title>
        <authorList>
            <person name="Carro L."/>
            <person name="Golinska P."/>
            <person name="Klenk H.-P."/>
            <person name="Goodfellow M."/>
        </authorList>
    </citation>
    <scope>NUCLEOTIDE SEQUENCE [LARGE SCALE GENOMIC DNA]</scope>
    <source>
        <strain evidence="3 4">4G51</strain>
    </source>
</reference>
<dbReference type="SUPFAM" id="SSF53474">
    <property type="entry name" value="alpha/beta-Hydrolases"/>
    <property type="match status" value="1"/>
</dbReference>
<dbReference type="InterPro" id="IPR050266">
    <property type="entry name" value="AB_hydrolase_sf"/>
</dbReference>
<evidence type="ECO:0000313" key="3">
    <source>
        <dbReference type="EMBL" id="PWR13626.1"/>
    </source>
</evidence>
<protein>
    <submittedName>
        <fullName evidence="3">Alpha/beta hydrolase</fullName>
    </submittedName>
</protein>
<dbReference type="PANTHER" id="PTHR43798:SF31">
    <property type="entry name" value="AB HYDROLASE SUPERFAMILY PROTEIN YCLE"/>
    <property type="match status" value="1"/>
</dbReference>
<name>A0A317DIS6_9ACTN</name>
<dbReference type="Pfam" id="PF00561">
    <property type="entry name" value="Abhydrolase_1"/>
    <property type="match status" value="1"/>
</dbReference>
<organism evidence="3 4">
    <name type="scientific">Micromonospora sicca</name>
    <dbReference type="NCBI Taxonomy" id="2202420"/>
    <lineage>
        <taxon>Bacteria</taxon>
        <taxon>Bacillati</taxon>
        <taxon>Actinomycetota</taxon>
        <taxon>Actinomycetes</taxon>
        <taxon>Micromonosporales</taxon>
        <taxon>Micromonosporaceae</taxon>
        <taxon>Micromonospora</taxon>
    </lineage>
</organism>
<keyword evidence="1 3" id="KW-0378">Hydrolase</keyword>
<dbReference type="Gene3D" id="3.40.50.1820">
    <property type="entry name" value="alpha/beta hydrolase"/>
    <property type="match status" value="1"/>
</dbReference>
<dbReference type="InterPro" id="IPR029058">
    <property type="entry name" value="AB_hydrolase_fold"/>
</dbReference>
<dbReference type="GO" id="GO:0016020">
    <property type="term" value="C:membrane"/>
    <property type="evidence" value="ECO:0007669"/>
    <property type="project" value="TreeGrafter"/>
</dbReference>
<dbReference type="GO" id="GO:0016787">
    <property type="term" value="F:hydrolase activity"/>
    <property type="evidence" value="ECO:0007669"/>
    <property type="project" value="UniProtKB-KW"/>
</dbReference>
<comment type="caution">
    <text evidence="3">The sequence shown here is derived from an EMBL/GenBank/DDBJ whole genome shotgun (WGS) entry which is preliminary data.</text>
</comment>
<dbReference type="InterPro" id="IPR000073">
    <property type="entry name" value="AB_hydrolase_1"/>
</dbReference>
<dbReference type="OrthoDB" id="8957634at2"/>
<proteinExistence type="predicted"/>
<evidence type="ECO:0000259" key="2">
    <source>
        <dbReference type="Pfam" id="PF00561"/>
    </source>
</evidence>
<dbReference type="PANTHER" id="PTHR43798">
    <property type="entry name" value="MONOACYLGLYCEROL LIPASE"/>
    <property type="match status" value="1"/>
</dbReference>
<accession>A0A317DIS6</accession>
<dbReference type="RefSeq" id="WP_109803055.1">
    <property type="nucleotide sequence ID" value="NZ_QGKS01000258.1"/>
</dbReference>
<dbReference type="Proteomes" id="UP000246050">
    <property type="component" value="Unassembled WGS sequence"/>
</dbReference>
<gene>
    <name evidence="3" type="ORF">DKT69_20050</name>
</gene>
<dbReference type="EMBL" id="QGKS01000258">
    <property type="protein sequence ID" value="PWR13626.1"/>
    <property type="molecule type" value="Genomic_DNA"/>
</dbReference>
<dbReference type="AlphaFoldDB" id="A0A317DIS6"/>
<feature type="domain" description="AB hydrolase-1" evidence="2">
    <location>
        <begin position="20"/>
        <end position="248"/>
    </location>
</feature>
<sequence>MRVETERGTFEVHRTGDTGPVVLLLHPLALSGRFWDPIAAVLGERAQVFALDARGHGATAWDGKPFTIHDMAEDAAAVLRTLTGGAPARLAGMSMGGCTAIALAERHPELVDRLLLADTTACYGPDREANWAERARNVESKPRQELIDFQVTRWFSDAFREKNPDEVQRLVDIFLATDSAAHAAASRAMGGFDGTAELGRITAETLVVVGEGDYATPPEMAAVLADGIPRTALEVLPGARHMSLLERPDYWPILAAHLVDGRLPR</sequence>
<evidence type="ECO:0000256" key="1">
    <source>
        <dbReference type="ARBA" id="ARBA00022801"/>
    </source>
</evidence>
<evidence type="ECO:0000313" key="4">
    <source>
        <dbReference type="Proteomes" id="UP000246050"/>
    </source>
</evidence>
<dbReference type="PRINTS" id="PR00111">
    <property type="entry name" value="ABHYDROLASE"/>
</dbReference>